<organism evidence="1 2">
    <name type="scientific">Qipengyuania vulgaris</name>
    <dbReference type="NCBI Taxonomy" id="291985"/>
    <lineage>
        <taxon>Bacteria</taxon>
        <taxon>Pseudomonadati</taxon>
        <taxon>Pseudomonadota</taxon>
        <taxon>Alphaproteobacteria</taxon>
        <taxon>Sphingomonadales</taxon>
        <taxon>Erythrobacteraceae</taxon>
        <taxon>Qipengyuania</taxon>
    </lineage>
</organism>
<accession>A0A844XTB2</accession>
<name>A0A844XTB2_9SPHN</name>
<dbReference type="EMBL" id="WTYC01000006">
    <property type="protein sequence ID" value="MXO48940.1"/>
    <property type="molecule type" value="Genomic_DNA"/>
</dbReference>
<gene>
    <name evidence="1" type="ORF">GRI69_11795</name>
</gene>
<dbReference type="InterPro" id="IPR022243">
    <property type="entry name" value="DUF3768"/>
</dbReference>
<comment type="caution">
    <text evidence="1">The sequence shown here is derived from an EMBL/GenBank/DDBJ whole genome shotgun (WGS) entry which is preliminary data.</text>
</comment>
<proteinExistence type="predicted"/>
<dbReference type="AlphaFoldDB" id="A0A844XTB2"/>
<evidence type="ECO:0000313" key="2">
    <source>
        <dbReference type="Proteomes" id="UP000448199"/>
    </source>
</evidence>
<dbReference type="Proteomes" id="UP000448199">
    <property type="component" value="Unassembled WGS sequence"/>
</dbReference>
<protein>
    <submittedName>
        <fullName evidence="1">DUF3768 domain-containing protein</fullName>
    </submittedName>
</protein>
<reference evidence="1 2" key="1">
    <citation type="submission" date="2019-12" db="EMBL/GenBank/DDBJ databases">
        <title>Genomic-based taxomic classification of the family Erythrobacteraceae.</title>
        <authorList>
            <person name="Xu L."/>
        </authorList>
    </citation>
    <scope>NUCLEOTIDE SEQUENCE [LARGE SCALE GENOMIC DNA]</scope>
    <source>
        <strain evidence="1 2">DSM 17792</strain>
    </source>
</reference>
<dbReference type="Pfam" id="PF12599">
    <property type="entry name" value="DUF3768"/>
    <property type="match status" value="1"/>
</dbReference>
<sequence>MSAVAELAVPRAEAIARLNDQVRKTGTGGTIMVTQGVLAITGFNSPELAEALAAYDAFDPDNDPHGERDFGDLKLWGENLFWKLDYYSSDLRYGSDDPADPAKTKRVLTVMLTSEW</sequence>
<evidence type="ECO:0000313" key="1">
    <source>
        <dbReference type="EMBL" id="MXO48940.1"/>
    </source>
</evidence>
<keyword evidence="2" id="KW-1185">Reference proteome</keyword>
<dbReference type="OrthoDB" id="1495368at2"/>